<keyword evidence="4" id="KW-1185">Reference proteome</keyword>
<proteinExistence type="predicted"/>
<dbReference type="PANTHER" id="PTHR46470:SF4">
    <property type="entry name" value="5-AMINO-6-(5-PHOSPHO-D-RIBITYLAMINO)URACIL PHOSPHATASE YIGB"/>
    <property type="match status" value="1"/>
</dbReference>
<dbReference type="KEGG" id="vmo:VMUT_1285"/>
<keyword evidence="1 3" id="KW-0378">Hydrolase</keyword>
<dbReference type="SFLD" id="SFLDG01129">
    <property type="entry name" value="C1.5:_HAD__Beta-PGM__Phosphata"/>
    <property type="match status" value="1"/>
</dbReference>
<dbReference type="GeneID" id="10288937"/>
<dbReference type="STRING" id="985053.VMUT_1285"/>
<reference evidence="3 4" key="1">
    <citation type="journal article" date="2011" name="J. Bacteriol.">
        <title>Complete genome sequence of 'Vulcanisaeta moutnovskia' strain 768-28, a novel member of the hyperthermophilic crenarchaeal genus vulcanisaeta.</title>
        <authorList>
            <person name="Gumerov V.M."/>
            <person name="Mardanov A.V."/>
            <person name="Beletsky A.V."/>
            <person name="Prokofeva M.I."/>
            <person name="Bonch-Osmolovskaya E.A."/>
            <person name="Ravin N.V."/>
            <person name="Skryabin K.G."/>
        </authorList>
    </citation>
    <scope>NUCLEOTIDE SEQUENCE [LARGE SCALE GENOMIC DNA]</scope>
    <source>
        <strain evidence="3 4">768-28</strain>
    </source>
</reference>
<dbReference type="PANTHER" id="PTHR46470">
    <property type="entry name" value="N-ACYLNEURAMINATE-9-PHOSPHATASE"/>
    <property type="match status" value="1"/>
</dbReference>
<dbReference type="Proteomes" id="UP000007485">
    <property type="component" value="Chromosome"/>
</dbReference>
<keyword evidence="2" id="KW-0460">Magnesium</keyword>
<dbReference type="InterPro" id="IPR036412">
    <property type="entry name" value="HAD-like_sf"/>
</dbReference>
<organism evidence="3 4">
    <name type="scientific">Vulcanisaeta moutnovskia (strain 768-28)</name>
    <dbReference type="NCBI Taxonomy" id="985053"/>
    <lineage>
        <taxon>Archaea</taxon>
        <taxon>Thermoproteota</taxon>
        <taxon>Thermoprotei</taxon>
        <taxon>Thermoproteales</taxon>
        <taxon>Thermoproteaceae</taxon>
        <taxon>Vulcanisaeta</taxon>
    </lineage>
</organism>
<dbReference type="Pfam" id="PF00702">
    <property type="entry name" value="Hydrolase"/>
    <property type="match status" value="1"/>
</dbReference>
<dbReference type="CDD" id="cd01427">
    <property type="entry name" value="HAD_like"/>
    <property type="match status" value="1"/>
</dbReference>
<gene>
    <name evidence="3" type="ordered locus">VMUT_1285</name>
</gene>
<dbReference type="HOGENOM" id="CLU_093397_0_0_2"/>
<dbReference type="eggNOG" id="arCOG02291">
    <property type="taxonomic scope" value="Archaea"/>
</dbReference>
<evidence type="ECO:0000313" key="4">
    <source>
        <dbReference type="Proteomes" id="UP000007485"/>
    </source>
</evidence>
<dbReference type="SUPFAM" id="SSF56784">
    <property type="entry name" value="HAD-like"/>
    <property type="match status" value="1"/>
</dbReference>
<dbReference type="SFLD" id="SFLDS00003">
    <property type="entry name" value="Haloacid_Dehalogenase"/>
    <property type="match status" value="1"/>
</dbReference>
<dbReference type="RefSeq" id="WP_013604652.1">
    <property type="nucleotide sequence ID" value="NC_015151.1"/>
</dbReference>
<name>F0QYQ7_VULM7</name>
<dbReference type="Gene3D" id="1.10.150.520">
    <property type="match status" value="1"/>
</dbReference>
<accession>F0QYQ7</accession>
<protein>
    <submittedName>
        <fullName evidence="3">Haloacid dehalogenase domain protein hydrolase</fullName>
    </submittedName>
</protein>
<evidence type="ECO:0000313" key="3">
    <source>
        <dbReference type="EMBL" id="ADY01490.1"/>
    </source>
</evidence>
<dbReference type="EMBL" id="CP002529">
    <property type="protein sequence ID" value="ADY01490.1"/>
    <property type="molecule type" value="Genomic_DNA"/>
</dbReference>
<dbReference type="Gene3D" id="3.40.50.1000">
    <property type="entry name" value="HAD superfamily/HAD-like"/>
    <property type="match status" value="1"/>
</dbReference>
<evidence type="ECO:0000256" key="1">
    <source>
        <dbReference type="ARBA" id="ARBA00022801"/>
    </source>
</evidence>
<dbReference type="InterPro" id="IPR023214">
    <property type="entry name" value="HAD_sf"/>
</dbReference>
<evidence type="ECO:0000256" key="2">
    <source>
        <dbReference type="ARBA" id="ARBA00022842"/>
    </source>
</evidence>
<dbReference type="AlphaFoldDB" id="F0QYQ7"/>
<dbReference type="OrthoDB" id="26932at2157"/>
<dbReference type="GO" id="GO:0016787">
    <property type="term" value="F:hydrolase activity"/>
    <property type="evidence" value="ECO:0007669"/>
    <property type="project" value="UniProtKB-KW"/>
</dbReference>
<dbReference type="InterPro" id="IPR051400">
    <property type="entry name" value="HAD-like_hydrolase"/>
</dbReference>
<sequence>MLILIDLDGTLLPLEAWDPVFQDISMLIASKVNVDWRVIHNTAKDLNKELLREFTVRAFDWDYIFTEVARRFGVPMSIDVNTVLVKYVRDFKPFNGALELLSLIRELGHRIVIATNGLYKYQSVVIEELGFSKFIDGVRTPDMIGCPKNCREFFSDAQVMIGDNPLFDVYYPLMFGLTTIFIGDWHKRLRYVMDIWGIDLSSIKPTYSFKDVQEVLMAIPKILNSNPNDSSL</sequence>